<protein>
    <recommendedName>
        <fullName evidence="3">Aspartyl/asparaginy/proline hydroxylase domain-containing protein</fullName>
    </recommendedName>
</protein>
<name>A0A9D4DGN9_DREPO</name>
<evidence type="ECO:0000256" key="2">
    <source>
        <dbReference type="SAM" id="MobiDB-lite"/>
    </source>
</evidence>
<dbReference type="Proteomes" id="UP000828390">
    <property type="component" value="Unassembled WGS sequence"/>
</dbReference>
<comment type="similarity">
    <text evidence="1">Belongs to the aspartyl/asparaginyl beta-hydroxylase family.</text>
</comment>
<evidence type="ECO:0000259" key="3">
    <source>
        <dbReference type="Pfam" id="PF05118"/>
    </source>
</evidence>
<dbReference type="PANTHER" id="PTHR12366">
    <property type="entry name" value="ASPARTYL/ASPARAGINYL BETA-HYDROXYLASE"/>
    <property type="match status" value="1"/>
</dbReference>
<evidence type="ECO:0000256" key="1">
    <source>
        <dbReference type="ARBA" id="ARBA00007730"/>
    </source>
</evidence>
<sequence>MLENNWETIRDEGLAQLDQTTGSFSPEEENLRETGDWKQFTLYQRGKSLVV</sequence>
<keyword evidence="5" id="KW-1185">Reference proteome</keyword>
<reference evidence="4" key="1">
    <citation type="journal article" date="2019" name="bioRxiv">
        <title>The Genome of the Zebra Mussel, Dreissena polymorpha: A Resource for Invasive Species Research.</title>
        <authorList>
            <person name="McCartney M.A."/>
            <person name="Auch B."/>
            <person name="Kono T."/>
            <person name="Mallez S."/>
            <person name="Zhang Y."/>
            <person name="Obille A."/>
            <person name="Becker A."/>
            <person name="Abrahante J.E."/>
            <person name="Garbe J."/>
            <person name="Badalamenti J.P."/>
            <person name="Herman A."/>
            <person name="Mangelson H."/>
            <person name="Liachko I."/>
            <person name="Sullivan S."/>
            <person name="Sone E.D."/>
            <person name="Koren S."/>
            <person name="Silverstein K.A.T."/>
            <person name="Beckman K.B."/>
            <person name="Gohl D.M."/>
        </authorList>
    </citation>
    <scope>NUCLEOTIDE SEQUENCE</scope>
    <source>
        <strain evidence="4">Duluth1</strain>
        <tissue evidence="4">Whole animal</tissue>
    </source>
</reference>
<dbReference type="InterPro" id="IPR039038">
    <property type="entry name" value="ASPH"/>
</dbReference>
<feature type="region of interest" description="Disordered" evidence="2">
    <location>
        <begin position="1"/>
        <end position="31"/>
    </location>
</feature>
<dbReference type="Pfam" id="PF05118">
    <property type="entry name" value="Asp_Arg_Hydrox"/>
    <property type="match status" value="1"/>
</dbReference>
<gene>
    <name evidence="4" type="ORF">DPMN_183468</name>
</gene>
<reference evidence="4" key="2">
    <citation type="submission" date="2020-11" db="EMBL/GenBank/DDBJ databases">
        <authorList>
            <person name="McCartney M.A."/>
            <person name="Auch B."/>
            <person name="Kono T."/>
            <person name="Mallez S."/>
            <person name="Becker A."/>
            <person name="Gohl D.M."/>
            <person name="Silverstein K.A.T."/>
            <person name="Koren S."/>
            <person name="Bechman K.B."/>
            <person name="Herman A."/>
            <person name="Abrahante J.E."/>
            <person name="Garbe J."/>
        </authorList>
    </citation>
    <scope>NUCLEOTIDE SEQUENCE</scope>
    <source>
        <strain evidence="4">Duluth1</strain>
        <tissue evidence="4">Whole animal</tissue>
    </source>
</reference>
<evidence type="ECO:0000313" key="5">
    <source>
        <dbReference type="Proteomes" id="UP000828390"/>
    </source>
</evidence>
<accession>A0A9D4DGN9</accession>
<dbReference type="Gene3D" id="2.60.120.330">
    <property type="entry name" value="B-lactam Antibiotic, Isopenicillin N Synthase, Chain"/>
    <property type="match status" value="1"/>
</dbReference>
<organism evidence="4 5">
    <name type="scientific">Dreissena polymorpha</name>
    <name type="common">Zebra mussel</name>
    <name type="synonym">Mytilus polymorpha</name>
    <dbReference type="NCBI Taxonomy" id="45954"/>
    <lineage>
        <taxon>Eukaryota</taxon>
        <taxon>Metazoa</taxon>
        <taxon>Spiralia</taxon>
        <taxon>Lophotrochozoa</taxon>
        <taxon>Mollusca</taxon>
        <taxon>Bivalvia</taxon>
        <taxon>Autobranchia</taxon>
        <taxon>Heteroconchia</taxon>
        <taxon>Euheterodonta</taxon>
        <taxon>Imparidentia</taxon>
        <taxon>Neoheterodontei</taxon>
        <taxon>Myida</taxon>
        <taxon>Dreissenoidea</taxon>
        <taxon>Dreissenidae</taxon>
        <taxon>Dreissena</taxon>
    </lineage>
</organism>
<proteinExistence type="inferred from homology"/>
<dbReference type="AlphaFoldDB" id="A0A9D4DGN9"/>
<dbReference type="InterPro" id="IPR007803">
    <property type="entry name" value="Asp/Arg/Pro-Hydrxlase"/>
</dbReference>
<dbReference type="PANTHER" id="PTHR12366:SF29">
    <property type="entry name" value="ASPARTYL BETA-HYDROXYLASE, ISOFORM L"/>
    <property type="match status" value="1"/>
</dbReference>
<dbReference type="EMBL" id="JAIWYP010000010">
    <property type="protein sequence ID" value="KAH3748979.1"/>
    <property type="molecule type" value="Genomic_DNA"/>
</dbReference>
<evidence type="ECO:0000313" key="4">
    <source>
        <dbReference type="EMBL" id="KAH3748979.1"/>
    </source>
</evidence>
<dbReference type="GO" id="GO:0062101">
    <property type="term" value="F:peptidyl-aspartic acid 3-dioxygenase activity"/>
    <property type="evidence" value="ECO:0007669"/>
    <property type="project" value="InterPro"/>
</dbReference>
<comment type="caution">
    <text evidence="4">The sequence shown here is derived from an EMBL/GenBank/DDBJ whole genome shotgun (WGS) entry which is preliminary data.</text>
</comment>
<dbReference type="InterPro" id="IPR027443">
    <property type="entry name" value="IPNS-like_sf"/>
</dbReference>
<feature type="domain" description="Aspartyl/asparaginy/proline hydroxylase" evidence="3">
    <location>
        <begin position="3"/>
        <end position="48"/>
    </location>
</feature>
<dbReference type="GO" id="GO:0005783">
    <property type="term" value="C:endoplasmic reticulum"/>
    <property type="evidence" value="ECO:0007669"/>
    <property type="project" value="TreeGrafter"/>
</dbReference>